<evidence type="ECO:0000313" key="3">
    <source>
        <dbReference type="Proteomes" id="UP000053144"/>
    </source>
</evidence>
<feature type="compositionally biased region" description="Acidic residues" evidence="1">
    <location>
        <begin position="238"/>
        <end position="251"/>
    </location>
</feature>
<dbReference type="Gramene" id="KOM56111">
    <property type="protein sequence ID" value="KOM56111"/>
    <property type="gene ID" value="LR48_Vigan10g200300"/>
</dbReference>
<sequence>MKDECYPKLVSVFYKNIKVINGDIHSRVKGVDIIINNDTWLRVAGLKDEGCMSSLPNSLHNRWTKKRQMYKDCMRYPRRYKKEKGFLHRGLNKEEKMIAYILEWVLVPGRFHYDKLTSEDLYLLNAIQFRIPTNWVPVFKKHMIDIGINDCLNLPYGVRPWDVFSDEQTQTKDKDEVSDSDSEPISLSPKSEFEIFVINIFEKTSKKTSKMKKSIMHMEKKMDEIIKNYVDSSTSTEESIDEDDVSNEENLMEMSKSE</sequence>
<dbReference type="Proteomes" id="UP000053144">
    <property type="component" value="Chromosome 10"/>
</dbReference>
<organism evidence="2 3">
    <name type="scientific">Phaseolus angularis</name>
    <name type="common">Azuki bean</name>
    <name type="synonym">Vigna angularis</name>
    <dbReference type="NCBI Taxonomy" id="3914"/>
    <lineage>
        <taxon>Eukaryota</taxon>
        <taxon>Viridiplantae</taxon>
        <taxon>Streptophyta</taxon>
        <taxon>Embryophyta</taxon>
        <taxon>Tracheophyta</taxon>
        <taxon>Spermatophyta</taxon>
        <taxon>Magnoliopsida</taxon>
        <taxon>eudicotyledons</taxon>
        <taxon>Gunneridae</taxon>
        <taxon>Pentapetalae</taxon>
        <taxon>rosids</taxon>
        <taxon>fabids</taxon>
        <taxon>Fabales</taxon>
        <taxon>Fabaceae</taxon>
        <taxon>Papilionoideae</taxon>
        <taxon>50 kb inversion clade</taxon>
        <taxon>NPAAA clade</taxon>
        <taxon>indigoferoid/millettioid clade</taxon>
        <taxon>Phaseoleae</taxon>
        <taxon>Vigna</taxon>
    </lineage>
</organism>
<accession>A0A0L9VM23</accession>
<dbReference type="AlphaFoldDB" id="A0A0L9VM23"/>
<feature type="region of interest" description="Disordered" evidence="1">
    <location>
        <begin position="229"/>
        <end position="258"/>
    </location>
</feature>
<proteinExistence type="predicted"/>
<name>A0A0L9VM23_PHAAN</name>
<evidence type="ECO:0000313" key="2">
    <source>
        <dbReference type="EMBL" id="KOM56111.1"/>
    </source>
</evidence>
<dbReference type="EMBL" id="CM003380">
    <property type="protein sequence ID" value="KOM56111.1"/>
    <property type="molecule type" value="Genomic_DNA"/>
</dbReference>
<protein>
    <submittedName>
        <fullName evidence="2">Uncharacterized protein</fullName>
    </submittedName>
</protein>
<evidence type="ECO:0000256" key="1">
    <source>
        <dbReference type="SAM" id="MobiDB-lite"/>
    </source>
</evidence>
<reference evidence="3" key="1">
    <citation type="journal article" date="2015" name="Proc. Natl. Acad. Sci. U.S.A.">
        <title>Genome sequencing of adzuki bean (Vigna angularis) provides insight into high starch and low fat accumulation and domestication.</title>
        <authorList>
            <person name="Yang K."/>
            <person name="Tian Z."/>
            <person name="Chen C."/>
            <person name="Luo L."/>
            <person name="Zhao B."/>
            <person name="Wang Z."/>
            <person name="Yu L."/>
            <person name="Li Y."/>
            <person name="Sun Y."/>
            <person name="Li W."/>
            <person name="Chen Y."/>
            <person name="Li Y."/>
            <person name="Zhang Y."/>
            <person name="Ai D."/>
            <person name="Zhao J."/>
            <person name="Shang C."/>
            <person name="Ma Y."/>
            <person name="Wu B."/>
            <person name="Wang M."/>
            <person name="Gao L."/>
            <person name="Sun D."/>
            <person name="Zhang P."/>
            <person name="Guo F."/>
            <person name="Wang W."/>
            <person name="Li Y."/>
            <person name="Wang J."/>
            <person name="Varshney R.K."/>
            <person name="Wang J."/>
            <person name="Ling H.Q."/>
            <person name="Wan P."/>
        </authorList>
    </citation>
    <scope>NUCLEOTIDE SEQUENCE</scope>
    <source>
        <strain evidence="3">cv. Jingnong 6</strain>
    </source>
</reference>
<gene>
    <name evidence="2" type="ORF">LR48_Vigan10g200300</name>
</gene>